<evidence type="ECO:0000256" key="1">
    <source>
        <dbReference type="SAM" id="MobiDB-lite"/>
    </source>
</evidence>
<comment type="caution">
    <text evidence="3">The sequence shown here is derived from an EMBL/GenBank/DDBJ whole genome shotgun (WGS) entry which is preliminary data.</text>
</comment>
<gene>
    <name evidence="3" type="ORF">DVJ77_02320</name>
</gene>
<sequence>MLARLDSQTSEPMMQSNPLPSSRLTTVQRSVLLLALALASPLAAYAQAQSAAPSQVRSGIPPAEAPQPAPRPGSGPGLPDADMQAIKSYNLNDDIFNRLIATTKEARTLGIKPQAGPGPGQVKNLDDLAERAVSGDPRIKPLIKTHGFTPREFMLANLALMNAAIASQAKSDPQAASQLDQSKVNQANVAFFESHQAQLNALMQQAPPSPQGK</sequence>
<evidence type="ECO:0000313" key="3">
    <source>
        <dbReference type="EMBL" id="RDD83438.1"/>
    </source>
</evidence>
<evidence type="ECO:0000256" key="2">
    <source>
        <dbReference type="SAM" id="SignalP"/>
    </source>
</evidence>
<feature type="region of interest" description="Disordered" evidence="1">
    <location>
        <begin position="1"/>
        <end position="22"/>
    </location>
</feature>
<feature type="compositionally biased region" description="Pro residues" evidence="1">
    <location>
        <begin position="63"/>
        <end position="73"/>
    </location>
</feature>
<organism evidence="3 4">
    <name type="scientific">Dyella tabacisoli</name>
    <dbReference type="NCBI Taxonomy" id="2282381"/>
    <lineage>
        <taxon>Bacteria</taxon>
        <taxon>Pseudomonadati</taxon>
        <taxon>Pseudomonadota</taxon>
        <taxon>Gammaproteobacteria</taxon>
        <taxon>Lysobacterales</taxon>
        <taxon>Rhodanobacteraceae</taxon>
        <taxon>Dyella</taxon>
    </lineage>
</organism>
<feature type="chain" id="PRO_5016728077" description="DUF4142 domain-containing protein" evidence="2">
    <location>
        <begin position="47"/>
        <end position="213"/>
    </location>
</feature>
<reference evidence="3 4" key="1">
    <citation type="submission" date="2018-07" db="EMBL/GenBank/DDBJ databases">
        <title>Dyella tabacisoli L4-6T, whole genome shotgun sequence.</title>
        <authorList>
            <person name="Zhou X.-K."/>
            <person name="Li W.-J."/>
            <person name="Duan Y.-Q."/>
        </authorList>
    </citation>
    <scope>NUCLEOTIDE SEQUENCE [LARGE SCALE GENOMIC DNA]</scope>
    <source>
        <strain evidence="3 4">L4-6</strain>
    </source>
</reference>
<keyword evidence="4" id="KW-1185">Reference proteome</keyword>
<evidence type="ECO:0000313" key="4">
    <source>
        <dbReference type="Proteomes" id="UP000253782"/>
    </source>
</evidence>
<name>A0A369UUN5_9GAMM</name>
<keyword evidence="2" id="KW-0732">Signal</keyword>
<protein>
    <recommendedName>
        <fullName evidence="5">DUF4142 domain-containing protein</fullName>
    </recommendedName>
</protein>
<evidence type="ECO:0008006" key="5">
    <source>
        <dbReference type="Google" id="ProtNLM"/>
    </source>
</evidence>
<dbReference type="Proteomes" id="UP000253782">
    <property type="component" value="Unassembled WGS sequence"/>
</dbReference>
<dbReference type="EMBL" id="QQAH01000001">
    <property type="protein sequence ID" value="RDD83438.1"/>
    <property type="molecule type" value="Genomic_DNA"/>
</dbReference>
<dbReference type="AlphaFoldDB" id="A0A369UUN5"/>
<accession>A0A369UUN5</accession>
<proteinExistence type="predicted"/>
<feature type="region of interest" description="Disordered" evidence="1">
    <location>
        <begin position="55"/>
        <end position="83"/>
    </location>
</feature>
<feature type="signal peptide" evidence="2">
    <location>
        <begin position="1"/>
        <end position="46"/>
    </location>
</feature>